<evidence type="ECO:0000256" key="1">
    <source>
        <dbReference type="SAM" id="MobiDB-lite"/>
    </source>
</evidence>
<protein>
    <submittedName>
        <fullName evidence="2">Uncharacterized protein</fullName>
    </submittedName>
</protein>
<dbReference type="Proteomes" id="UP000754883">
    <property type="component" value="Unassembled WGS sequence"/>
</dbReference>
<evidence type="ECO:0000313" key="2">
    <source>
        <dbReference type="EMBL" id="CAG9990671.1"/>
    </source>
</evidence>
<evidence type="ECO:0000313" key="3">
    <source>
        <dbReference type="Proteomes" id="UP000754883"/>
    </source>
</evidence>
<comment type="caution">
    <text evidence="2">The sequence shown here is derived from an EMBL/GenBank/DDBJ whole genome shotgun (WGS) entry which is preliminary data.</text>
</comment>
<feature type="compositionally biased region" description="Polar residues" evidence="1">
    <location>
        <begin position="12"/>
        <end position="26"/>
    </location>
</feature>
<organism evidence="2 3">
    <name type="scientific">Clonostachys byssicola</name>
    <dbReference type="NCBI Taxonomy" id="160290"/>
    <lineage>
        <taxon>Eukaryota</taxon>
        <taxon>Fungi</taxon>
        <taxon>Dikarya</taxon>
        <taxon>Ascomycota</taxon>
        <taxon>Pezizomycotina</taxon>
        <taxon>Sordariomycetes</taxon>
        <taxon>Hypocreomycetidae</taxon>
        <taxon>Hypocreales</taxon>
        <taxon>Bionectriaceae</taxon>
        <taxon>Clonostachys</taxon>
    </lineage>
</organism>
<dbReference type="EMBL" id="CABFNO020001476">
    <property type="protein sequence ID" value="CAG9990671.1"/>
    <property type="molecule type" value="Genomic_DNA"/>
</dbReference>
<keyword evidence="3" id="KW-1185">Reference proteome</keyword>
<dbReference type="OrthoDB" id="10527285at2759"/>
<gene>
    <name evidence="2" type="ORF">CBYS24578_00006931</name>
</gene>
<name>A0A9N9ULA4_9HYPO</name>
<dbReference type="AlphaFoldDB" id="A0A9N9ULA4"/>
<feature type="region of interest" description="Disordered" evidence="1">
    <location>
        <begin position="1"/>
        <end position="38"/>
    </location>
</feature>
<sequence length="144" mass="16092">MQFNRGEASKSLLGQGQQSEPVSSPSPDLMSKDREEVLKAYAEMSRRPDMQDVLNFIGEQEAIRQLANLDANGKELGLMHHGGLLMPQERHSLKWDPTEVIPENRSLFNPTAILGGSQQAWLEETMRVGIKTVRSNLRGHQGLT</sequence>
<reference evidence="2" key="1">
    <citation type="submission" date="2021-10" db="EMBL/GenBank/DDBJ databases">
        <authorList>
            <person name="Piombo E."/>
        </authorList>
    </citation>
    <scope>NUCLEOTIDE SEQUENCE</scope>
</reference>
<accession>A0A9N9ULA4</accession>
<proteinExistence type="predicted"/>